<evidence type="ECO:0000313" key="2">
    <source>
        <dbReference type="Proteomes" id="UP000251002"/>
    </source>
</evidence>
<dbReference type="Proteomes" id="UP000251002">
    <property type="component" value="Unassembled WGS sequence"/>
</dbReference>
<sequence>MSNLEAFRKVWPQRQATANIESEEDMKRYIVIELKDELTHPRVRKTKQQKLELAIERINDTPLEQQEKQQLINEYKKIAAQLD</sequence>
<comment type="caution">
    <text evidence="1">The sequence shown here is derived from an EMBL/GenBank/DDBJ whole genome shotgun (WGS) entry which is preliminary data.</text>
</comment>
<accession>A0A365L1F3</accession>
<dbReference type="RefSeq" id="WP_112222556.1">
    <property type="nucleotide sequence ID" value="NZ_CP196859.1"/>
</dbReference>
<protein>
    <submittedName>
        <fullName evidence="1">Uncharacterized protein</fullName>
    </submittedName>
</protein>
<reference evidence="1 2" key="1">
    <citation type="submission" date="2018-06" db="EMBL/GenBank/DDBJ databases">
        <title>The draft genome sequences of strains SCU63 and S1.</title>
        <authorList>
            <person name="Gan L."/>
        </authorList>
    </citation>
    <scope>NUCLEOTIDE SEQUENCE [LARGE SCALE GENOMIC DNA]</scope>
    <source>
        <strain evidence="1 2">SCU63</strain>
    </source>
</reference>
<keyword evidence="2" id="KW-1185">Reference proteome</keyword>
<gene>
    <name evidence="1" type="ORF">DP120_05265</name>
</gene>
<proteinExistence type="predicted"/>
<dbReference type="EMBL" id="QLZR01000002">
    <property type="protein sequence ID" value="RAZ79025.1"/>
    <property type="molecule type" value="Genomic_DNA"/>
</dbReference>
<organism evidence="1 2">
    <name type="scientific">Planococcus halotolerans</name>
    <dbReference type="NCBI Taxonomy" id="2233542"/>
    <lineage>
        <taxon>Bacteria</taxon>
        <taxon>Bacillati</taxon>
        <taxon>Bacillota</taxon>
        <taxon>Bacilli</taxon>
        <taxon>Bacillales</taxon>
        <taxon>Caryophanaceae</taxon>
        <taxon>Planococcus</taxon>
    </lineage>
</organism>
<name>A0A365L1F3_9BACL</name>
<dbReference type="AlphaFoldDB" id="A0A365L1F3"/>
<evidence type="ECO:0000313" key="1">
    <source>
        <dbReference type="EMBL" id="RAZ79025.1"/>
    </source>
</evidence>